<organism evidence="1 2">
    <name type="scientific">Gigaspora margarita</name>
    <dbReference type="NCBI Taxonomy" id="4874"/>
    <lineage>
        <taxon>Eukaryota</taxon>
        <taxon>Fungi</taxon>
        <taxon>Fungi incertae sedis</taxon>
        <taxon>Mucoromycota</taxon>
        <taxon>Glomeromycotina</taxon>
        <taxon>Glomeromycetes</taxon>
        <taxon>Diversisporales</taxon>
        <taxon>Gigasporaceae</taxon>
        <taxon>Gigaspora</taxon>
    </lineage>
</organism>
<gene>
    <name evidence="1" type="ORF">GMARGA_LOCUS10989</name>
</gene>
<accession>A0ABN7UV14</accession>
<keyword evidence="2" id="KW-1185">Reference proteome</keyword>
<evidence type="ECO:0000313" key="2">
    <source>
        <dbReference type="Proteomes" id="UP000789901"/>
    </source>
</evidence>
<reference evidence="1 2" key="1">
    <citation type="submission" date="2021-06" db="EMBL/GenBank/DDBJ databases">
        <authorList>
            <person name="Kallberg Y."/>
            <person name="Tangrot J."/>
            <person name="Rosling A."/>
        </authorList>
    </citation>
    <scope>NUCLEOTIDE SEQUENCE [LARGE SCALE GENOMIC DNA]</scope>
    <source>
        <strain evidence="1 2">120-4 pot B 10/14</strain>
    </source>
</reference>
<name>A0ABN7UV14_GIGMA</name>
<evidence type="ECO:0000313" key="1">
    <source>
        <dbReference type="EMBL" id="CAG8681605.1"/>
    </source>
</evidence>
<dbReference type="Proteomes" id="UP000789901">
    <property type="component" value="Unassembled WGS sequence"/>
</dbReference>
<protein>
    <submittedName>
        <fullName evidence="1">13241_t:CDS:1</fullName>
    </submittedName>
</protein>
<proteinExistence type="predicted"/>
<sequence>MVVTQKSSNKNVLFDSIFFDIHEELESLNNEISILEEIYLTDYNSDEEFDHETNEFSISETNETSSISLDVYVYIDNFFIADQVEQFHKLYTLYPMRILIENEKNREKRLDKRDDDAFLTKLKQFCCCIQRCLLNINQQAALKRYQEMKAISQNESNLCLLGIIDASISICQNAWYLIYDIQKRR</sequence>
<dbReference type="EMBL" id="CAJVQB010006307">
    <property type="protein sequence ID" value="CAG8681605.1"/>
    <property type="molecule type" value="Genomic_DNA"/>
</dbReference>
<comment type="caution">
    <text evidence="1">The sequence shown here is derived from an EMBL/GenBank/DDBJ whole genome shotgun (WGS) entry which is preliminary data.</text>
</comment>